<accession>A0A7M7NPS0</accession>
<feature type="domain" description="F5/8 type C" evidence="8">
    <location>
        <begin position="281"/>
        <end position="434"/>
    </location>
</feature>
<evidence type="ECO:0000256" key="3">
    <source>
        <dbReference type="ARBA" id="ARBA00022737"/>
    </source>
</evidence>
<evidence type="ECO:0000259" key="10">
    <source>
        <dbReference type="PROSITE" id="PS50287"/>
    </source>
</evidence>
<dbReference type="PANTHER" id="PTHR24543">
    <property type="entry name" value="MULTICOPPER OXIDASE-RELATED"/>
    <property type="match status" value="1"/>
</dbReference>
<sequence length="606" mass="66173">MSDHGKQGWTSTVKQSNPWKTNFLIVNMTVCCNRISGIASGGGRTSSSMEAILKLVAVIAVVVIGVQTVRVSGEVCPHVTITCPLTTLESGETVQFIPKLMQPGQEVLISGLPAILVIPDSVRRYYCTEPACRSNPCLHGGTCKETDAGFTCLCLDGYRGERCAEDVTIYSLKLLGEKINEGTLSLAFRSSPNTYVLVHQDHWNRNLSQLACQYLGFEGVLATLSSSLYESSSVDAPAEAESVICPPNATNITDCWYSETRVGRINESEIISIVCCSVNPCNISGQPLGLESGALPDSALSSSSCMSPLYCSRFGRLNSDKGWLALNTDPNPWIQVHFESSYIVTAITTQGITNSIKRLTSYTFSSSLDDMTWTDYLNVYSGSDSVKRFPGNYDSESHVTHTLARPVVGRSFRIYQTVSKNYGFIALRMELYGYGPLTDVIASLNLDAEFGCNPPVLGEGLGVEDGRIPDSSLTSSSVYQTGYEAYRGRLNNVTGTWVASNNDNNIWFKVDLGEDTSVTGVITQGLPKYRSRVTSFQISFSRDDTNWTFALEEHCGVRKTYAGNFDSDTHVTILFPEPVTARYVMFHPVTTDGPAALRVEVLGIKT</sequence>
<dbReference type="SMART" id="SM00179">
    <property type="entry name" value="EGF_CA"/>
    <property type="match status" value="1"/>
</dbReference>
<comment type="caution">
    <text evidence="7">Lacks conserved residue(s) required for the propagation of feature annotation.</text>
</comment>
<dbReference type="InParanoid" id="A0A7M7NPS0"/>
<evidence type="ECO:0000313" key="11">
    <source>
        <dbReference type="EnsemblMetazoa" id="XP_030838782"/>
    </source>
</evidence>
<dbReference type="SMART" id="SM00231">
    <property type="entry name" value="FA58C"/>
    <property type="match status" value="2"/>
</dbReference>
<dbReference type="SUPFAM" id="SSF57196">
    <property type="entry name" value="EGF/Laminin"/>
    <property type="match status" value="1"/>
</dbReference>
<dbReference type="EnsemblMetazoa" id="XM_030982922">
    <property type="protein sequence ID" value="XP_030838782"/>
    <property type="gene ID" value="LOC100893033"/>
</dbReference>
<dbReference type="InterPro" id="IPR000421">
    <property type="entry name" value="FA58C"/>
</dbReference>
<dbReference type="InterPro" id="IPR001190">
    <property type="entry name" value="SRCR"/>
</dbReference>
<dbReference type="CDD" id="cd00057">
    <property type="entry name" value="FA58C"/>
    <property type="match status" value="2"/>
</dbReference>
<dbReference type="Proteomes" id="UP000007110">
    <property type="component" value="Unassembled WGS sequence"/>
</dbReference>
<keyword evidence="5" id="KW-0325">Glycoprotein</keyword>
<evidence type="ECO:0000313" key="12">
    <source>
        <dbReference type="Proteomes" id="UP000007110"/>
    </source>
</evidence>
<feature type="disulfide bond" evidence="7">
    <location>
        <begin position="245"/>
        <end position="255"/>
    </location>
</feature>
<keyword evidence="12" id="KW-1185">Reference proteome</keyword>
<feature type="domain" description="SRCR" evidence="10">
    <location>
        <begin position="172"/>
        <end position="276"/>
    </location>
</feature>
<dbReference type="SUPFAM" id="SSF49785">
    <property type="entry name" value="Galactose-binding domain-like"/>
    <property type="match status" value="2"/>
</dbReference>
<dbReference type="PROSITE" id="PS01186">
    <property type="entry name" value="EGF_2"/>
    <property type="match status" value="1"/>
</dbReference>
<dbReference type="SMART" id="SM00181">
    <property type="entry name" value="EGF"/>
    <property type="match status" value="1"/>
</dbReference>
<evidence type="ECO:0000256" key="7">
    <source>
        <dbReference type="PROSITE-ProRule" id="PRU00196"/>
    </source>
</evidence>
<dbReference type="KEGG" id="spu:100893033"/>
<dbReference type="CDD" id="cd00054">
    <property type="entry name" value="EGF_CA"/>
    <property type="match status" value="1"/>
</dbReference>
<dbReference type="SMART" id="SM00202">
    <property type="entry name" value="SR"/>
    <property type="match status" value="1"/>
</dbReference>
<keyword evidence="2" id="KW-0732">Signal</keyword>
<proteinExistence type="predicted"/>
<dbReference type="Pfam" id="PF00008">
    <property type="entry name" value="EGF"/>
    <property type="match status" value="1"/>
</dbReference>
<organism evidence="11 12">
    <name type="scientific">Strongylocentrotus purpuratus</name>
    <name type="common">Purple sea urchin</name>
    <dbReference type="NCBI Taxonomy" id="7668"/>
    <lineage>
        <taxon>Eukaryota</taxon>
        <taxon>Metazoa</taxon>
        <taxon>Echinodermata</taxon>
        <taxon>Eleutherozoa</taxon>
        <taxon>Echinozoa</taxon>
        <taxon>Echinoidea</taxon>
        <taxon>Euechinoidea</taxon>
        <taxon>Echinacea</taxon>
        <taxon>Camarodonta</taxon>
        <taxon>Echinidea</taxon>
        <taxon>Strongylocentrotidae</taxon>
        <taxon>Strongylocentrotus</taxon>
    </lineage>
</organism>
<evidence type="ECO:0000259" key="9">
    <source>
        <dbReference type="PROSITE" id="PS50026"/>
    </source>
</evidence>
<dbReference type="RefSeq" id="XP_030838782.1">
    <property type="nucleotide sequence ID" value="XM_030982922.1"/>
</dbReference>
<keyword evidence="3" id="KW-0677">Repeat</keyword>
<evidence type="ECO:0000256" key="5">
    <source>
        <dbReference type="ARBA" id="ARBA00023180"/>
    </source>
</evidence>
<dbReference type="Pfam" id="PF00754">
    <property type="entry name" value="F5_F8_type_C"/>
    <property type="match status" value="2"/>
</dbReference>
<feature type="disulfide bond" evidence="6">
    <location>
        <begin position="154"/>
        <end position="163"/>
    </location>
</feature>
<dbReference type="GeneID" id="100893033"/>
<feature type="domain" description="EGF-like" evidence="9">
    <location>
        <begin position="128"/>
        <end position="164"/>
    </location>
</feature>
<dbReference type="Gene3D" id="2.60.120.260">
    <property type="entry name" value="Galactose-binding domain-like"/>
    <property type="match status" value="2"/>
</dbReference>
<dbReference type="SUPFAM" id="SSF56487">
    <property type="entry name" value="SRCR-like"/>
    <property type="match status" value="1"/>
</dbReference>
<dbReference type="PROSITE" id="PS50022">
    <property type="entry name" value="FA58C_3"/>
    <property type="match status" value="2"/>
</dbReference>
<dbReference type="PANTHER" id="PTHR24543:SF325">
    <property type="entry name" value="F5_8 TYPE C DOMAIN-CONTAINING PROTEIN"/>
    <property type="match status" value="1"/>
</dbReference>
<evidence type="ECO:0000256" key="2">
    <source>
        <dbReference type="ARBA" id="ARBA00022729"/>
    </source>
</evidence>
<reference evidence="12" key="1">
    <citation type="submission" date="2015-02" db="EMBL/GenBank/DDBJ databases">
        <title>Genome sequencing for Strongylocentrotus purpuratus.</title>
        <authorList>
            <person name="Murali S."/>
            <person name="Liu Y."/>
            <person name="Vee V."/>
            <person name="English A."/>
            <person name="Wang M."/>
            <person name="Skinner E."/>
            <person name="Han Y."/>
            <person name="Muzny D.M."/>
            <person name="Worley K.C."/>
            <person name="Gibbs R.A."/>
        </authorList>
    </citation>
    <scope>NUCLEOTIDE SEQUENCE</scope>
</reference>
<evidence type="ECO:0000256" key="6">
    <source>
        <dbReference type="PROSITE-ProRule" id="PRU00076"/>
    </source>
</evidence>
<dbReference type="InterPro" id="IPR036772">
    <property type="entry name" value="SRCR-like_dom_sf"/>
</dbReference>
<dbReference type="AlphaFoldDB" id="A0A7M7NPS0"/>
<keyword evidence="1 6" id="KW-0245">EGF-like domain</keyword>
<dbReference type="PROSITE" id="PS50287">
    <property type="entry name" value="SRCR_2"/>
    <property type="match status" value="1"/>
</dbReference>
<protein>
    <submittedName>
        <fullName evidence="11">Uncharacterized protein</fullName>
    </submittedName>
</protein>
<dbReference type="Pfam" id="PF00530">
    <property type="entry name" value="SRCR"/>
    <property type="match status" value="1"/>
</dbReference>
<dbReference type="Gene3D" id="2.10.25.10">
    <property type="entry name" value="Laminin"/>
    <property type="match status" value="1"/>
</dbReference>
<feature type="domain" description="F5/8 type C" evidence="8">
    <location>
        <begin position="456"/>
        <end position="604"/>
    </location>
</feature>
<name>A0A7M7NPS0_STRPU</name>
<dbReference type="InterPro" id="IPR001881">
    <property type="entry name" value="EGF-like_Ca-bd_dom"/>
</dbReference>
<evidence type="ECO:0000256" key="1">
    <source>
        <dbReference type="ARBA" id="ARBA00022536"/>
    </source>
</evidence>
<dbReference type="InterPro" id="IPR008979">
    <property type="entry name" value="Galactose-bd-like_sf"/>
</dbReference>
<keyword evidence="4 7" id="KW-1015">Disulfide bond</keyword>
<dbReference type="InterPro" id="IPR000742">
    <property type="entry name" value="EGF"/>
</dbReference>
<dbReference type="FunFam" id="2.10.25.10:FF:000054">
    <property type="entry name" value="Slit guidance ligand 2"/>
    <property type="match status" value="1"/>
</dbReference>
<reference evidence="11" key="2">
    <citation type="submission" date="2021-01" db="UniProtKB">
        <authorList>
            <consortium name="EnsemblMetazoa"/>
        </authorList>
    </citation>
    <scope>IDENTIFICATION</scope>
</reference>
<dbReference type="GO" id="GO:0016020">
    <property type="term" value="C:membrane"/>
    <property type="evidence" value="ECO:0007669"/>
    <property type="project" value="InterPro"/>
</dbReference>
<evidence type="ECO:0000259" key="8">
    <source>
        <dbReference type="PROSITE" id="PS50022"/>
    </source>
</evidence>
<dbReference type="PROSITE" id="PS50026">
    <property type="entry name" value="EGF_3"/>
    <property type="match status" value="1"/>
</dbReference>
<dbReference type="Gene3D" id="3.10.250.10">
    <property type="entry name" value="SRCR-like domain"/>
    <property type="match status" value="1"/>
</dbReference>
<dbReference type="GO" id="GO:0005509">
    <property type="term" value="F:calcium ion binding"/>
    <property type="evidence" value="ECO:0007669"/>
    <property type="project" value="InterPro"/>
</dbReference>
<dbReference type="PROSITE" id="PS00022">
    <property type="entry name" value="EGF_1"/>
    <property type="match status" value="1"/>
</dbReference>
<evidence type="ECO:0000256" key="4">
    <source>
        <dbReference type="ARBA" id="ARBA00023157"/>
    </source>
</evidence>
<dbReference type="OrthoDB" id="6369184at2759"/>